<feature type="transmembrane region" description="Helical" evidence="1">
    <location>
        <begin position="208"/>
        <end position="229"/>
    </location>
</feature>
<comment type="caution">
    <text evidence="3">The sequence shown here is derived from an EMBL/GenBank/DDBJ whole genome shotgun (WGS) entry which is preliminary data.</text>
</comment>
<feature type="transmembrane region" description="Helical" evidence="1">
    <location>
        <begin position="178"/>
        <end position="196"/>
    </location>
</feature>
<dbReference type="EMBL" id="QTUJ01000003">
    <property type="protein sequence ID" value="REF68299.1"/>
    <property type="molecule type" value="Genomic_DNA"/>
</dbReference>
<feature type="transmembrane region" description="Helical" evidence="1">
    <location>
        <begin position="150"/>
        <end position="166"/>
    </location>
</feature>
<proteinExistence type="predicted"/>
<name>A0A3D9XN28_PARVE</name>
<keyword evidence="1" id="KW-0812">Transmembrane</keyword>
<dbReference type="AlphaFoldDB" id="A0A3D9XN28"/>
<evidence type="ECO:0000256" key="1">
    <source>
        <dbReference type="SAM" id="Phobius"/>
    </source>
</evidence>
<evidence type="ECO:0000313" key="4">
    <source>
        <dbReference type="Proteomes" id="UP000256941"/>
    </source>
</evidence>
<feature type="transmembrane region" description="Helical" evidence="1">
    <location>
        <begin position="126"/>
        <end position="144"/>
    </location>
</feature>
<dbReference type="InterPro" id="IPR000620">
    <property type="entry name" value="EamA_dom"/>
</dbReference>
<dbReference type="SUPFAM" id="SSF103481">
    <property type="entry name" value="Multidrug resistance efflux transporter EmrE"/>
    <property type="match status" value="2"/>
</dbReference>
<gene>
    <name evidence="3" type="ORF">BDD41_3338</name>
</gene>
<evidence type="ECO:0000259" key="2">
    <source>
        <dbReference type="Pfam" id="PF00892"/>
    </source>
</evidence>
<reference evidence="3 4" key="1">
    <citation type="submission" date="2018-08" db="EMBL/GenBank/DDBJ databases">
        <title>Genomic Encyclopedia of Archaeal and Bacterial Type Strains, Phase II (KMG-II): from individual species to whole genera.</title>
        <authorList>
            <person name="Goeker M."/>
        </authorList>
    </citation>
    <scope>NUCLEOTIDE SEQUENCE [LARGE SCALE GENOMIC DNA]</scope>
    <source>
        <strain evidence="3 4">DSM 17099</strain>
    </source>
</reference>
<keyword evidence="1" id="KW-0472">Membrane</keyword>
<dbReference type="Pfam" id="PF00892">
    <property type="entry name" value="EamA"/>
    <property type="match status" value="2"/>
</dbReference>
<feature type="transmembrane region" description="Helical" evidence="1">
    <location>
        <begin position="262"/>
        <end position="281"/>
    </location>
</feature>
<keyword evidence="1" id="KW-1133">Transmembrane helix</keyword>
<feature type="transmembrane region" description="Helical" evidence="1">
    <location>
        <begin position="7"/>
        <end position="28"/>
    </location>
</feature>
<dbReference type="GO" id="GO:0016020">
    <property type="term" value="C:membrane"/>
    <property type="evidence" value="ECO:0007669"/>
    <property type="project" value="InterPro"/>
</dbReference>
<feature type="domain" description="EamA" evidence="2">
    <location>
        <begin position="11"/>
        <end position="140"/>
    </location>
</feature>
<evidence type="ECO:0000313" key="3">
    <source>
        <dbReference type="EMBL" id="REF68299.1"/>
    </source>
</evidence>
<organism evidence="3 4">
    <name type="scientific">Paracoccus versutus</name>
    <name type="common">Thiobacillus versutus</name>
    <dbReference type="NCBI Taxonomy" id="34007"/>
    <lineage>
        <taxon>Bacteria</taxon>
        <taxon>Pseudomonadati</taxon>
        <taxon>Pseudomonadota</taxon>
        <taxon>Alphaproteobacteria</taxon>
        <taxon>Rhodobacterales</taxon>
        <taxon>Paracoccaceae</taxon>
        <taxon>Paracoccus</taxon>
    </lineage>
</organism>
<dbReference type="RefSeq" id="WP_072462949.1">
    <property type="nucleotide sequence ID" value="NZ_CP038197.1"/>
</dbReference>
<feature type="transmembrane region" description="Helical" evidence="1">
    <location>
        <begin position="40"/>
        <end position="60"/>
    </location>
</feature>
<sequence>MTNTPDLLRLIATVFVAVTCVVIGDTAGKLLTSGGVDPFIVAWSRFLLAALMLLPFSGLTRQELPALLTWRVLLRAGFIVCGICCILTALKTEPIANVFGAFFVGPVVSYVLAILFLGERPSTQRSLLLAIGFAGVMLVVKPGFGSSVGMAFALAAGTFYGAYLVMTRTLAGTFRPRFLLISQLLIGAVVLTPFGLQADFPAPDMLLLALLLVSAVGSALGNFLLVTASRKAEASLIAPLVYSQLISATALGIVVFGDWPDLVSLAGLVLIAISGLGSLLVHQRAGRGRLSTPPCPRTP</sequence>
<accession>A0A3D9XN28</accession>
<feature type="domain" description="EamA" evidence="2">
    <location>
        <begin position="149"/>
        <end position="274"/>
    </location>
</feature>
<dbReference type="PANTHER" id="PTHR22911:SF103">
    <property type="entry name" value="BLR2811 PROTEIN"/>
    <property type="match status" value="1"/>
</dbReference>
<dbReference type="Proteomes" id="UP000256941">
    <property type="component" value="Unassembled WGS sequence"/>
</dbReference>
<feature type="transmembrane region" description="Helical" evidence="1">
    <location>
        <begin position="96"/>
        <end position="117"/>
    </location>
</feature>
<dbReference type="PANTHER" id="PTHR22911">
    <property type="entry name" value="ACYL-MALONYL CONDENSING ENZYME-RELATED"/>
    <property type="match status" value="1"/>
</dbReference>
<feature type="transmembrane region" description="Helical" evidence="1">
    <location>
        <begin position="236"/>
        <end position="256"/>
    </location>
</feature>
<dbReference type="InterPro" id="IPR037185">
    <property type="entry name" value="EmrE-like"/>
</dbReference>
<feature type="transmembrane region" description="Helical" evidence="1">
    <location>
        <begin position="72"/>
        <end position="90"/>
    </location>
</feature>
<protein>
    <submittedName>
        <fullName evidence="3">Threonine/homoserine efflux transporter RhtA</fullName>
    </submittedName>
</protein>